<dbReference type="InterPro" id="IPR050671">
    <property type="entry name" value="CD300_family_receptors"/>
</dbReference>
<keyword evidence="6" id="KW-1185">Reference proteome</keyword>
<dbReference type="Pfam" id="PF07686">
    <property type="entry name" value="V-set"/>
    <property type="match status" value="1"/>
</dbReference>
<dbReference type="Proteomes" id="UP000694397">
    <property type="component" value="Chromosome 9"/>
</dbReference>
<keyword evidence="2" id="KW-0812">Transmembrane</keyword>
<dbReference type="PANTHER" id="PTHR11860:SF87">
    <property type="entry name" value="CMRF35-LIKE MOLECULE 8"/>
    <property type="match status" value="1"/>
</dbReference>
<accession>A0A8C9UYG6</accession>
<protein>
    <recommendedName>
        <fullName evidence="4">Immunoglobulin domain-containing protein</fullName>
    </recommendedName>
</protein>
<dbReference type="InterPro" id="IPR036179">
    <property type="entry name" value="Ig-like_dom_sf"/>
</dbReference>
<dbReference type="GeneTree" id="ENSGT00950000182977"/>
<dbReference type="Ensembl" id="ENSSFOT00015003466.2">
    <property type="protein sequence ID" value="ENSSFOP00015003411.2"/>
    <property type="gene ID" value="ENSSFOG00015002218.2"/>
</dbReference>
<dbReference type="OrthoDB" id="6157407at2759"/>
<dbReference type="AlphaFoldDB" id="A0A8C9UYG6"/>
<reference evidence="5 6" key="1">
    <citation type="submission" date="2019-04" db="EMBL/GenBank/DDBJ databases">
        <authorList>
            <consortium name="Wellcome Sanger Institute Data Sharing"/>
        </authorList>
    </citation>
    <scope>NUCLEOTIDE SEQUENCE [LARGE SCALE GENOMIC DNA]</scope>
</reference>
<reference evidence="5" key="2">
    <citation type="submission" date="2025-08" db="UniProtKB">
        <authorList>
            <consortium name="Ensembl"/>
        </authorList>
    </citation>
    <scope>IDENTIFICATION</scope>
</reference>
<evidence type="ECO:0000256" key="2">
    <source>
        <dbReference type="ARBA" id="ARBA00022692"/>
    </source>
</evidence>
<evidence type="ECO:0000313" key="5">
    <source>
        <dbReference type="Ensembl" id="ENSSFOP00015003411.2"/>
    </source>
</evidence>
<comment type="subcellular location">
    <subcellularLocation>
        <location evidence="1">Membrane</location>
    </subcellularLocation>
</comment>
<dbReference type="InterPro" id="IPR003599">
    <property type="entry name" value="Ig_sub"/>
</dbReference>
<sequence length="230" mass="25812">YPLKVWLLWISAESGMSVTIRCHYDQKYKHHVKYWCKGYTWLHCTTIVRTDSPQSDVSITDDPNQLVFTVTMRNLQDKDSDTYWCAVEIGRGSDDGVYLQLLVKDHKVPLLFQSKQGNSNRVSSVTGVTSVSCFPRRVSVTSAKSNSHAENVRGTSVDDAVGHLDKPVQGSVLTRTVRLGPQTEQWTSGQVGLKMDRNKSQNDYVKHSFWSHSPSLTVKSQGAHPAEGQE</sequence>
<evidence type="ECO:0000259" key="4">
    <source>
        <dbReference type="SMART" id="SM00409"/>
    </source>
</evidence>
<dbReference type="Gene3D" id="2.60.40.10">
    <property type="entry name" value="Immunoglobulins"/>
    <property type="match status" value="1"/>
</dbReference>
<name>A0A8C9UYG6_SCLFO</name>
<dbReference type="PANTHER" id="PTHR11860">
    <property type="entry name" value="POLYMERIC-IMMUNOGLOBULIN RECEPTOR"/>
    <property type="match status" value="1"/>
</dbReference>
<dbReference type="InterPro" id="IPR013106">
    <property type="entry name" value="Ig_V-set"/>
</dbReference>
<dbReference type="GO" id="GO:0004888">
    <property type="term" value="F:transmembrane signaling receptor activity"/>
    <property type="evidence" value="ECO:0007669"/>
    <property type="project" value="TreeGrafter"/>
</dbReference>
<reference evidence="5" key="3">
    <citation type="submission" date="2025-09" db="UniProtKB">
        <authorList>
            <consortium name="Ensembl"/>
        </authorList>
    </citation>
    <scope>IDENTIFICATION</scope>
</reference>
<evidence type="ECO:0000256" key="1">
    <source>
        <dbReference type="ARBA" id="ARBA00004370"/>
    </source>
</evidence>
<dbReference type="CDD" id="cd05716">
    <property type="entry name" value="IgV_pIgR_like"/>
    <property type="match status" value="1"/>
</dbReference>
<evidence type="ECO:0000313" key="6">
    <source>
        <dbReference type="Proteomes" id="UP000694397"/>
    </source>
</evidence>
<proteinExistence type="predicted"/>
<keyword evidence="3" id="KW-0472">Membrane</keyword>
<organism evidence="5 6">
    <name type="scientific">Scleropages formosus</name>
    <name type="common">Asian bonytongue</name>
    <name type="synonym">Osteoglossum formosum</name>
    <dbReference type="NCBI Taxonomy" id="113540"/>
    <lineage>
        <taxon>Eukaryota</taxon>
        <taxon>Metazoa</taxon>
        <taxon>Chordata</taxon>
        <taxon>Craniata</taxon>
        <taxon>Vertebrata</taxon>
        <taxon>Euteleostomi</taxon>
        <taxon>Actinopterygii</taxon>
        <taxon>Neopterygii</taxon>
        <taxon>Teleostei</taxon>
        <taxon>Osteoglossocephala</taxon>
        <taxon>Osteoglossomorpha</taxon>
        <taxon>Osteoglossiformes</taxon>
        <taxon>Osteoglossidae</taxon>
        <taxon>Scleropages</taxon>
    </lineage>
</organism>
<dbReference type="SUPFAM" id="SSF48726">
    <property type="entry name" value="Immunoglobulin"/>
    <property type="match status" value="1"/>
</dbReference>
<feature type="domain" description="Immunoglobulin" evidence="4">
    <location>
        <begin position="7"/>
        <end position="104"/>
    </location>
</feature>
<dbReference type="InterPro" id="IPR013783">
    <property type="entry name" value="Ig-like_fold"/>
</dbReference>
<dbReference type="GO" id="GO:0005886">
    <property type="term" value="C:plasma membrane"/>
    <property type="evidence" value="ECO:0007669"/>
    <property type="project" value="TreeGrafter"/>
</dbReference>
<evidence type="ECO:0000256" key="3">
    <source>
        <dbReference type="ARBA" id="ARBA00023136"/>
    </source>
</evidence>
<dbReference type="SMART" id="SM00409">
    <property type="entry name" value="IG"/>
    <property type="match status" value="1"/>
</dbReference>